<feature type="domain" description="Metallo-beta-lactamase" evidence="1">
    <location>
        <begin position="12"/>
        <end position="78"/>
    </location>
</feature>
<name>X0RXS0_9ZZZZ</name>
<dbReference type="InterPro" id="IPR036388">
    <property type="entry name" value="WH-like_DNA-bd_sf"/>
</dbReference>
<dbReference type="AlphaFoldDB" id="X0RXS0"/>
<dbReference type="Gene3D" id="1.10.10.10">
    <property type="entry name" value="Winged helix-like DNA-binding domain superfamily/Winged helix DNA-binding domain"/>
    <property type="match status" value="1"/>
</dbReference>
<dbReference type="InterPro" id="IPR050662">
    <property type="entry name" value="Sec-metab_biosynth-thioest"/>
</dbReference>
<dbReference type="SUPFAM" id="SSF56281">
    <property type="entry name" value="Metallo-hydrolase/oxidoreductase"/>
    <property type="match status" value="1"/>
</dbReference>
<reference evidence="2" key="1">
    <citation type="journal article" date="2014" name="Front. Microbiol.">
        <title>High frequency of phylogenetically diverse reductive dehalogenase-homologous genes in deep subseafloor sedimentary metagenomes.</title>
        <authorList>
            <person name="Kawai M."/>
            <person name="Futagami T."/>
            <person name="Toyoda A."/>
            <person name="Takaki Y."/>
            <person name="Nishi S."/>
            <person name="Hori S."/>
            <person name="Arai W."/>
            <person name="Tsubouchi T."/>
            <person name="Morono Y."/>
            <person name="Uchiyama I."/>
            <person name="Ito T."/>
            <person name="Fujiyama A."/>
            <person name="Inagaki F."/>
            <person name="Takami H."/>
        </authorList>
    </citation>
    <scope>NUCLEOTIDE SEQUENCE</scope>
    <source>
        <strain evidence="2">Expedition CK06-06</strain>
    </source>
</reference>
<dbReference type="Gene3D" id="3.60.15.10">
    <property type="entry name" value="Ribonuclease Z/Hydroxyacylglutathione hydrolase-like"/>
    <property type="match status" value="1"/>
</dbReference>
<feature type="non-terminal residue" evidence="2">
    <location>
        <position position="1"/>
    </location>
</feature>
<dbReference type="InterPro" id="IPR036866">
    <property type="entry name" value="RibonucZ/Hydroxyglut_hydro"/>
</dbReference>
<evidence type="ECO:0000313" key="2">
    <source>
        <dbReference type="EMBL" id="GAF68517.1"/>
    </source>
</evidence>
<dbReference type="EMBL" id="BARS01008979">
    <property type="protein sequence ID" value="GAF68517.1"/>
    <property type="molecule type" value="Genomic_DNA"/>
</dbReference>
<dbReference type="InterPro" id="IPR001279">
    <property type="entry name" value="Metallo-B-lactamas"/>
</dbReference>
<dbReference type="PANTHER" id="PTHR23131">
    <property type="entry name" value="ENDORIBONUCLEASE LACTB2"/>
    <property type="match status" value="1"/>
</dbReference>
<accession>X0RXS0</accession>
<sequence>TINIGDYLFKCIETPGHTNGHMCLYEPSKKIFISGDHILNDITPNISLWSDEWDPLNEYLMSLDKVYDLDVKLVLPGHRSIFKDFKGRIQELKYHHQARVGEVLSALEKGGKNAFQVAPQLSWDVTYEAWELFPTLQKWFAFGETVAHLKYLEEKGKIRREMQGQKVVFSLK</sequence>
<dbReference type="PANTHER" id="PTHR23131:SF4">
    <property type="entry name" value="METALLO-BETA-LACTAMASE SUPERFAMILY POTEIN"/>
    <property type="match status" value="1"/>
</dbReference>
<organism evidence="2">
    <name type="scientific">marine sediment metagenome</name>
    <dbReference type="NCBI Taxonomy" id="412755"/>
    <lineage>
        <taxon>unclassified sequences</taxon>
        <taxon>metagenomes</taxon>
        <taxon>ecological metagenomes</taxon>
    </lineage>
</organism>
<proteinExistence type="predicted"/>
<protein>
    <recommendedName>
        <fullName evidence="1">Metallo-beta-lactamase domain-containing protein</fullName>
    </recommendedName>
</protein>
<dbReference type="Pfam" id="PF00753">
    <property type="entry name" value="Lactamase_B"/>
    <property type="match status" value="1"/>
</dbReference>
<comment type="caution">
    <text evidence="2">The sequence shown here is derived from an EMBL/GenBank/DDBJ whole genome shotgun (WGS) entry which is preliminary data.</text>
</comment>
<evidence type="ECO:0000259" key="1">
    <source>
        <dbReference type="Pfam" id="PF00753"/>
    </source>
</evidence>
<gene>
    <name evidence="2" type="ORF">S01H1_17001</name>
</gene>